<evidence type="ECO:0000256" key="1">
    <source>
        <dbReference type="SAM" id="Phobius"/>
    </source>
</evidence>
<organism evidence="2 3">
    <name type="scientific">Candidatus Mycoplasma haematobovis</name>
    <dbReference type="NCBI Taxonomy" id="432608"/>
    <lineage>
        <taxon>Bacteria</taxon>
        <taxon>Bacillati</taxon>
        <taxon>Mycoplasmatota</taxon>
        <taxon>Mollicutes</taxon>
        <taxon>Mycoplasmataceae</taxon>
        <taxon>Mycoplasma</taxon>
    </lineage>
</organism>
<comment type="caution">
    <text evidence="2">The sequence shown here is derived from an EMBL/GenBank/DDBJ whole genome shotgun (WGS) entry which is preliminary data.</text>
</comment>
<name>A0A1A9QCT9_9MOLU</name>
<gene>
    <name evidence="2" type="ORF">A6V39_04950</name>
</gene>
<evidence type="ECO:0000313" key="2">
    <source>
        <dbReference type="EMBL" id="OAL09775.1"/>
    </source>
</evidence>
<proteinExistence type="predicted"/>
<keyword evidence="3" id="KW-1185">Reference proteome</keyword>
<dbReference type="RefSeq" id="WP_187150626.1">
    <property type="nucleotide sequence ID" value="NZ_LWUJ01000014.1"/>
</dbReference>
<reference evidence="3" key="1">
    <citation type="submission" date="2016-04" db="EMBL/GenBank/DDBJ databases">
        <authorList>
            <person name="Quiroz-Castaneda R.E."/>
            <person name="Martinez-Ocampo F."/>
        </authorList>
    </citation>
    <scope>NUCLEOTIDE SEQUENCE [LARGE SCALE GENOMIC DNA]</scope>
    <source>
        <strain evidence="3">INIFAP01</strain>
    </source>
</reference>
<keyword evidence="1" id="KW-0812">Transmembrane</keyword>
<dbReference type="EMBL" id="LWUJ01000014">
    <property type="protein sequence ID" value="OAL09775.1"/>
    <property type="molecule type" value="Genomic_DNA"/>
</dbReference>
<accession>A0A1A9QCT9</accession>
<dbReference type="Proteomes" id="UP000077623">
    <property type="component" value="Unassembled WGS sequence"/>
</dbReference>
<sequence>MFNFKALIIGFIIVALGTGVTYLSYKAEQEEFREEFELNKFNEKWNSGDDSQRLDLLEEELKKLCNANPNGCRTDQEMKDMVNKKPDLKRILEEKFTNFSGTNNSFSDICRQTIKQMKIKAFCPT</sequence>
<dbReference type="AlphaFoldDB" id="A0A1A9QCT9"/>
<evidence type="ECO:0000313" key="3">
    <source>
        <dbReference type="Proteomes" id="UP000077623"/>
    </source>
</evidence>
<protein>
    <submittedName>
        <fullName evidence="2">Uncharacterized protein</fullName>
    </submittedName>
</protein>
<feature type="transmembrane region" description="Helical" evidence="1">
    <location>
        <begin position="6"/>
        <end position="25"/>
    </location>
</feature>
<keyword evidence="1" id="KW-0472">Membrane</keyword>
<keyword evidence="1" id="KW-1133">Transmembrane helix</keyword>